<evidence type="ECO:0000313" key="3">
    <source>
        <dbReference type="Proteomes" id="UP000053989"/>
    </source>
</evidence>
<organism evidence="2 3">
    <name type="scientific">Scleroderma citrinum Foug A</name>
    <dbReference type="NCBI Taxonomy" id="1036808"/>
    <lineage>
        <taxon>Eukaryota</taxon>
        <taxon>Fungi</taxon>
        <taxon>Dikarya</taxon>
        <taxon>Basidiomycota</taxon>
        <taxon>Agaricomycotina</taxon>
        <taxon>Agaricomycetes</taxon>
        <taxon>Agaricomycetidae</taxon>
        <taxon>Boletales</taxon>
        <taxon>Sclerodermatineae</taxon>
        <taxon>Sclerodermataceae</taxon>
        <taxon>Scleroderma</taxon>
    </lineage>
</organism>
<gene>
    <name evidence="2" type="ORF">SCLCIDRAFT_1217958</name>
</gene>
<dbReference type="HOGENOM" id="CLU_2321747_0_0_1"/>
<reference evidence="2 3" key="1">
    <citation type="submission" date="2014-04" db="EMBL/GenBank/DDBJ databases">
        <authorList>
            <consortium name="DOE Joint Genome Institute"/>
            <person name="Kuo A."/>
            <person name="Kohler A."/>
            <person name="Nagy L.G."/>
            <person name="Floudas D."/>
            <person name="Copeland A."/>
            <person name="Barry K.W."/>
            <person name="Cichocki N."/>
            <person name="Veneault-Fourrey C."/>
            <person name="LaButti K."/>
            <person name="Lindquist E.A."/>
            <person name="Lipzen A."/>
            <person name="Lundell T."/>
            <person name="Morin E."/>
            <person name="Murat C."/>
            <person name="Sun H."/>
            <person name="Tunlid A."/>
            <person name="Henrissat B."/>
            <person name="Grigoriev I.V."/>
            <person name="Hibbett D.S."/>
            <person name="Martin F."/>
            <person name="Nordberg H.P."/>
            <person name="Cantor M.N."/>
            <person name="Hua S.X."/>
        </authorList>
    </citation>
    <scope>NUCLEOTIDE SEQUENCE [LARGE SCALE GENOMIC DNA]</scope>
    <source>
        <strain evidence="2 3">Foug A</strain>
    </source>
</reference>
<dbReference type="EMBL" id="KN822076">
    <property type="protein sequence ID" value="KIM59174.1"/>
    <property type="molecule type" value="Genomic_DNA"/>
</dbReference>
<dbReference type="InParanoid" id="A0A0C3DSK6"/>
<feature type="region of interest" description="Disordered" evidence="1">
    <location>
        <begin position="1"/>
        <end position="35"/>
    </location>
</feature>
<dbReference type="AlphaFoldDB" id="A0A0C3DSK6"/>
<evidence type="ECO:0000256" key="1">
    <source>
        <dbReference type="SAM" id="MobiDB-lite"/>
    </source>
</evidence>
<sequence length="99" mass="11183">MRLLSRVTGKPASVGGLTVPDPCSTPTRVPAGRGRHRYHRLVLPAGYPRQSSLCRSALANYVTWSSTRRRHALWSSDRGPQLKYCIWTGRERRRDHGGE</sequence>
<reference evidence="3" key="2">
    <citation type="submission" date="2015-01" db="EMBL/GenBank/DDBJ databases">
        <title>Evolutionary Origins and Diversification of the Mycorrhizal Mutualists.</title>
        <authorList>
            <consortium name="DOE Joint Genome Institute"/>
            <consortium name="Mycorrhizal Genomics Consortium"/>
            <person name="Kohler A."/>
            <person name="Kuo A."/>
            <person name="Nagy L.G."/>
            <person name="Floudas D."/>
            <person name="Copeland A."/>
            <person name="Barry K.W."/>
            <person name="Cichocki N."/>
            <person name="Veneault-Fourrey C."/>
            <person name="LaButti K."/>
            <person name="Lindquist E.A."/>
            <person name="Lipzen A."/>
            <person name="Lundell T."/>
            <person name="Morin E."/>
            <person name="Murat C."/>
            <person name="Riley R."/>
            <person name="Ohm R."/>
            <person name="Sun H."/>
            <person name="Tunlid A."/>
            <person name="Henrissat B."/>
            <person name="Grigoriev I.V."/>
            <person name="Hibbett D.S."/>
            <person name="Martin F."/>
        </authorList>
    </citation>
    <scope>NUCLEOTIDE SEQUENCE [LARGE SCALE GENOMIC DNA]</scope>
    <source>
        <strain evidence="3">Foug A</strain>
    </source>
</reference>
<proteinExistence type="predicted"/>
<accession>A0A0C3DSK6</accession>
<evidence type="ECO:0000313" key="2">
    <source>
        <dbReference type="EMBL" id="KIM59174.1"/>
    </source>
</evidence>
<keyword evidence="3" id="KW-1185">Reference proteome</keyword>
<name>A0A0C3DSK6_9AGAM</name>
<dbReference type="Proteomes" id="UP000053989">
    <property type="component" value="Unassembled WGS sequence"/>
</dbReference>
<protein>
    <submittedName>
        <fullName evidence="2">Uncharacterized protein</fullName>
    </submittedName>
</protein>